<feature type="domain" description="Protein kinase" evidence="1">
    <location>
        <begin position="1"/>
        <end position="129"/>
    </location>
</feature>
<evidence type="ECO:0000313" key="2">
    <source>
        <dbReference type="EMBL" id="JAF98692.1"/>
    </source>
</evidence>
<dbReference type="InterPro" id="IPR011009">
    <property type="entry name" value="Kinase-like_dom_sf"/>
</dbReference>
<organism evidence="2">
    <name type="scientific">Lygus hesperus</name>
    <name type="common">Western plant bug</name>
    <dbReference type="NCBI Taxonomy" id="30085"/>
    <lineage>
        <taxon>Eukaryota</taxon>
        <taxon>Metazoa</taxon>
        <taxon>Ecdysozoa</taxon>
        <taxon>Arthropoda</taxon>
        <taxon>Hexapoda</taxon>
        <taxon>Insecta</taxon>
        <taxon>Pterygota</taxon>
        <taxon>Neoptera</taxon>
        <taxon>Paraneoptera</taxon>
        <taxon>Hemiptera</taxon>
        <taxon>Heteroptera</taxon>
        <taxon>Panheteroptera</taxon>
        <taxon>Cimicomorpha</taxon>
        <taxon>Miridae</taxon>
        <taxon>Mirini</taxon>
        <taxon>Lygus</taxon>
    </lineage>
</organism>
<protein>
    <submittedName>
        <fullName evidence="2">Serine/threonine-protein kinase B</fullName>
    </submittedName>
</protein>
<reference evidence="2" key="1">
    <citation type="journal article" date="2014" name="PLoS ONE">
        <title>Transcriptome-Based Identification of ABC Transporters in the Western Tarnished Plant Bug Lygus hesperus.</title>
        <authorList>
            <person name="Hull J.J."/>
            <person name="Chaney K."/>
            <person name="Geib S.M."/>
            <person name="Fabrick J.A."/>
            <person name="Brent C.S."/>
            <person name="Walsh D."/>
            <person name="Lavine L.C."/>
        </authorList>
    </citation>
    <scope>NUCLEOTIDE SEQUENCE</scope>
</reference>
<name>A0A0A9VWV7_LYGHE</name>
<dbReference type="GO" id="GO:0004672">
    <property type="term" value="F:protein kinase activity"/>
    <property type="evidence" value="ECO:0007669"/>
    <property type="project" value="InterPro"/>
</dbReference>
<keyword evidence="2" id="KW-0418">Kinase</keyword>
<dbReference type="EMBL" id="GBHO01044911">
    <property type="protein sequence ID" value="JAF98692.1"/>
    <property type="molecule type" value="Transcribed_RNA"/>
</dbReference>
<gene>
    <name evidence="2" type="primary">spkB</name>
    <name evidence="2" type="ORF">CM83_4931</name>
</gene>
<reference evidence="2" key="2">
    <citation type="submission" date="2014-07" db="EMBL/GenBank/DDBJ databases">
        <authorList>
            <person name="Hull J."/>
        </authorList>
    </citation>
    <scope>NUCLEOTIDE SEQUENCE</scope>
</reference>
<dbReference type="InterPro" id="IPR000719">
    <property type="entry name" value="Prot_kinase_dom"/>
</dbReference>
<proteinExistence type="predicted"/>
<keyword evidence="2" id="KW-0808">Transferase</keyword>
<dbReference type="PROSITE" id="PS50011">
    <property type="entry name" value="PROTEIN_KINASE_DOM"/>
    <property type="match status" value="1"/>
</dbReference>
<dbReference type="GO" id="GO:0005524">
    <property type="term" value="F:ATP binding"/>
    <property type="evidence" value="ECO:0007669"/>
    <property type="project" value="InterPro"/>
</dbReference>
<dbReference type="SUPFAM" id="SSF56112">
    <property type="entry name" value="Protein kinase-like (PK-like)"/>
    <property type="match status" value="1"/>
</dbReference>
<evidence type="ECO:0000259" key="1">
    <source>
        <dbReference type="PROSITE" id="PS50011"/>
    </source>
</evidence>
<dbReference type="Gene3D" id="1.10.510.10">
    <property type="entry name" value="Transferase(Phosphotransferase) domain 1"/>
    <property type="match status" value="1"/>
</dbReference>
<sequence length="129" mass="14118">MEDHYDKYLASFHDTKPFRARSLGSLTMYSGLGASKPCTVQSSCILRRLGLIDFGLASTCVDALNLRIPMSSSSVQSSDTCTEWCGTAAGTSIYIAPELLSNVHTKMHPVHTYTRSDIYSIGVTLLYDV</sequence>
<accession>A0A0A9VWV7</accession>
<dbReference type="AlphaFoldDB" id="A0A0A9VWV7"/>